<evidence type="ECO:0000256" key="1">
    <source>
        <dbReference type="ARBA" id="ARBA00022801"/>
    </source>
</evidence>
<proteinExistence type="predicted"/>
<dbReference type="SUPFAM" id="SSF63817">
    <property type="entry name" value="Sortase"/>
    <property type="match status" value="1"/>
</dbReference>
<evidence type="ECO:0000313" key="5">
    <source>
        <dbReference type="Proteomes" id="UP000199700"/>
    </source>
</evidence>
<reference evidence="4" key="1">
    <citation type="submission" date="2016-10" db="EMBL/GenBank/DDBJ databases">
        <authorList>
            <person name="Varghese N."/>
            <person name="Submissions S."/>
        </authorList>
    </citation>
    <scope>NUCLEOTIDE SEQUENCE [LARGE SCALE GENOMIC DNA]</scope>
    <source>
        <strain evidence="4">DSM 22082</strain>
    </source>
</reference>
<dbReference type="RefSeq" id="WP_092104141.1">
    <property type="nucleotide sequence ID" value="NZ_LT629739.1"/>
</dbReference>
<dbReference type="EMBL" id="LT629739">
    <property type="protein sequence ID" value="SDS12319.1"/>
    <property type="molecule type" value="Genomic_DNA"/>
</dbReference>
<accession>A0A1H1PNI7</accession>
<protein>
    <submittedName>
        <fullName evidence="4">Sortase (Surface protein transpeptidase)</fullName>
    </submittedName>
</protein>
<evidence type="ECO:0000313" key="4">
    <source>
        <dbReference type="EMBL" id="SDS12319.1"/>
    </source>
</evidence>
<feature type="compositionally biased region" description="Basic and acidic residues" evidence="2">
    <location>
        <begin position="79"/>
        <end position="91"/>
    </location>
</feature>
<organism evidence="4 5">
    <name type="scientific">Brevibacterium sandarakinum</name>
    <dbReference type="NCBI Taxonomy" id="629680"/>
    <lineage>
        <taxon>Bacteria</taxon>
        <taxon>Bacillati</taxon>
        <taxon>Actinomycetota</taxon>
        <taxon>Actinomycetes</taxon>
        <taxon>Micrococcales</taxon>
        <taxon>Brevibacteriaceae</taxon>
        <taxon>Brevibacterium</taxon>
    </lineage>
</organism>
<feature type="compositionally biased region" description="Low complexity" evidence="2">
    <location>
        <begin position="60"/>
        <end position="78"/>
    </location>
</feature>
<keyword evidence="3" id="KW-0472">Membrane</keyword>
<evidence type="ECO:0000256" key="2">
    <source>
        <dbReference type="SAM" id="MobiDB-lite"/>
    </source>
</evidence>
<feature type="transmembrane region" description="Helical" evidence="3">
    <location>
        <begin position="12"/>
        <end position="35"/>
    </location>
</feature>
<dbReference type="NCBIfam" id="NF033748">
    <property type="entry name" value="class_F_sortase"/>
    <property type="match status" value="1"/>
</dbReference>
<dbReference type="GO" id="GO:0016787">
    <property type="term" value="F:hydrolase activity"/>
    <property type="evidence" value="ECO:0007669"/>
    <property type="project" value="UniProtKB-KW"/>
</dbReference>
<dbReference type="InterPro" id="IPR042001">
    <property type="entry name" value="Sortase_F"/>
</dbReference>
<keyword evidence="5" id="KW-1185">Reference proteome</keyword>
<dbReference type="AlphaFoldDB" id="A0A1H1PNI7"/>
<dbReference type="Gene3D" id="2.40.260.10">
    <property type="entry name" value="Sortase"/>
    <property type="match status" value="1"/>
</dbReference>
<keyword evidence="3" id="KW-0812">Transmembrane</keyword>
<dbReference type="OrthoDB" id="525039at2"/>
<dbReference type="Pfam" id="PF04203">
    <property type="entry name" value="Sortase"/>
    <property type="match status" value="1"/>
</dbReference>
<gene>
    <name evidence="4" type="ORF">SAMN04489751_1281</name>
</gene>
<dbReference type="CDD" id="cd05829">
    <property type="entry name" value="Sortase_F"/>
    <property type="match status" value="1"/>
</dbReference>
<keyword evidence="1" id="KW-0378">Hydrolase</keyword>
<dbReference type="InterPro" id="IPR023365">
    <property type="entry name" value="Sortase_dom-sf"/>
</dbReference>
<feature type="region of interest" description="Disordered" evidence="2">
    <location>
        <begin position="36"/>
        <end position="98"/>
    </location>
</feature>
<dbReference type="InterPro" id="IPR005754">
    <property type="entry name" value="Sortase"/>
</dbReference>
<dbReference type="Proteomes" id="UP000199700">
    <property type="component" value="Chromosome"/>
</dbReference>
<name>A0A1H1PNI7_BRESA</name>
<keyword evidence="3" id="KW-1133">Transmembrane helix</keyword>
<sequence length="244" mass="25232">MTGKQARHRRGISTWAVVGLALLVVAAILITVGLVRGQSPPQPNAESGSPTAAAETDSGSSSAQSPAPSTPDADAAAEADAKPEAAPDKAMDASAPTQLSIPAIDVDTSIMELGLTDNDELEVPPLGKDAPAGWYERSPTPGEVGPSLIVGHVDSAEDGPAVFFDLGGLHSGDTLTVTREDGSEATFSIDDVTDYGKDSFPDYKVYGNTEGPEIRLITCGGDFNEQTGHYEDNIVVTGHLVEDS</sequence>
<evidence type="ECO:0000256" key="3">
    <source>
        <dbReference type="SAM" id="Phobius"/>
    </source>
</evidence>